<keyword evidence="2 8" id="KW-0813">Transport</keyword>
<gene>
    <name evidence="8" type="primary">atpH</name>
    <name evidence="9" type="ORF">FHS79_001476</name>
</gene>
<dbReference type="InterPro" id="IPR000711">
    <property type="entry name" value="ATPase_OSCP/dsu"/>
</dbReference>
<dbReference type="HAMAP" id="MF_01416">
    <property type="entry name" value="ATP_synth_delta_bact"/>
    <property type="match status" value="1"/>
</dbReference>
<protein>
    <recommendedName>
        <fullName evidence="8">ATP synthase subunit delta</fullName>
    </recommendedName>
    <alternativeName>
        <fullName evidence="8">ATP synthase F(1) sector subunit delta</fullName>
    </alternativeName>
    <alternativeName>
        <fullName evidence="8">F-type ATPase subunit delta</fullName>
        <shortName evidence="8">F-ATPase subunit delta</shortName>
    </alternativeName>
</protein>
<evidence type="ECO:0000256" key="4">
    <source>
        <dbReference type="ARBA" id="ARBA00023065"/>
    </source>
</evidence>
<keyword evidence="6 8" id="KW-0139">CF(1)</keyword>
<dbReference type="GO" id="GO:0045259">
    <property type="term" value="C:proton-transporting ATP synthase complex"/>
    <property type="evidence" value="ECO:0007669"/>
    <property type="project" value="UniProtKB-KW"/>
</dbReference>
<evidence type="ECO:0000256" key="3">
    <source>
        <dbReference type="ARBA" id="ARBA00022781"/>
    </source>
</evidence>
<sequence>MDPSTGTARANIAQGLSGRYATALFDLAVEHKALDGVLASLATLFDALGRSDELKAVTTSPMISRAQAAAAVKGLAAAMQLDSLTGNFLGVLAHNRRLASLPHIIRDVRALAAARRGEVTARVTSAHALTGEQQTALAAKLKAGLGRDVALDLTTDPAILGGLIVRVGSRMIDSSLRTRLGQLGQALKG</sequence>
<keyword evidence="7 8" id="KW-0066">ATP synthesis</keyword>
<keyword evidence="5 8" id="KW-0472">Membrane</keyword>
<comment type="function">
    <text evidence="8">F(1)F(0) ATP synthase produces ATP from ADP in the presence of a proton or sodium gradient. F-type ATPases consist of two structural domains, F(1) containing the extramembraneous catalytic core and F(0) containing the membrane proton channel, linked together by a central stalk and a peripheral stalk. During catalysis, ATP synthesis in the catalytic domain of F(1) is coupled via a rotary mechanism of the central stalk subunits to proton translocation.</text>
</comment>
<dbReference type="SUPFAM" id="SSF47928">
    <property type="entry name" value="N-terminal domain of the delta subunit of the F1F0-ATP synthase"/>
    <property type="match status" value="1"/>
</dbReference>
<reference evidence="9 10" key="1">
    <citation type="submission" date="2020-08" db="EMBL/GenBank/DDBJ databases">
        <title>Genomic Encyclopedia of Type Strains, Phase IV (KMG-IV): sequencing the most valuable type-strain genomes for metagenomic binning, comparative biology and taxonomic classification.</title>
        <authorList>
            <person name="Goeker M."/>
        </authorList>
    </citation>
    <scope>NUCLEOTIDE SEQUENCE [LARGE SCALE GENOMIC DNA]</scope>
    <source>
        <strain evidence="9 10">DSM 102189</strain>
    </source>
</reference>
<evidence type="ECO:0000256" key="5">
    <source>
        <dbReference type="ARBA" id="ARBA00023136"/>
    </source>
</evidence>
<evidence type="ECO:0000256" key="1">
    <source>
        <dbReference type="ARBA" id="ARBA00004370"/>
    </source>
</evidence>
<proteinExistence type="inferred from homology"/>
<comment type="subcellular location">
    <subcellularLocation>
        <location evidence="8">Cell membrane</location>
        <topology evidence="8">Peripheral membrane protein</topology>
    </subcellularLocation>
    <subcellularLocation>
        <location evidence="1">Membrane</location>
    </subcellularLocation>
</comment>
<dbReference type="GO" id="GO:0005886">
    <property type="term" value="C:plasma membrane"/>
    <property type="evidence" value="ECO:0007669"/>
    <property type="project" value="UniProtKB-SubCell"/>
</dbReference>
<dbReference type="Gene3D" id="1.10.520.20">
    <property type="entry name" value="N-terminal domain of the delta subunit of the F1F0-ATP synthase"/>
    <property type="match status" value="1"/>
</dbReference>
<organism evidence="9 10">
    <name type="scientific">Polymorphobacter multimanifer</name>
    <dbReference type="NCBI Taxonomy" id="1070431"/>
    <lineage>
        <taxon>Bacteria</taxon>
        <taxon>Pseudomonadati</taxon>
        <taxon>Pseudomonadota</taxon>
        <taxon>Alphaproteobacteria</taxon>
        <taxon>Sphingomonadales</taxon>
        <taxon>Sphingosinicellaceae</taxon>
        <taxon>Polymorphobacter</taxon>
    </lineage>
</organism>
<evidence type="ECO:0000256" key="2">
    <source>
        <dbReference type="ARBA" id="ARBA00022448"/>
    </source>
</evidence>
<dbReference type="InterPro" id="IPR020781">
    <property type="entry name" value="ATPase_OSCP/d_CS"/>
</dbReference>
<evidence type="ECO:0000256" key="7">
    <source>
        <dbReference type="ARBA" id="ARBA00023310"/>
    </source>
</evidence>
<comment type="caution">
    <text evidence="9">The sequence shown here is derived from an EMBL/GenBank/DDBJ whole genome shotgun (WGS) entry which is preliminary data.</text>
</comment>
<keyword evidence="3 8" id="KW-0375">Hydrogen ion transport</keyword>
<dbReference type="InterPro" id="IPR026015">
    <property type="entry name" value="ATP_synth_OSCP/delta_N_sf"/>
</dbReference>
<keyword evidence="8" id="KW-1003">Cell membrane</keyword>
<keyword evidence="10" id="KW-1185">Reference proteome</keyword>
<dbReference type="PANTHER" id="PTHR11910">
    <property type="entry name" value="ATP SYNTHASE DELTA CHAIN"/>
    <property type="match status" value="1"/>
</dbReference>
<accession>A0A841L4G2</accession>
<evidence type="ECO:0000256" key="6">
    <source>
        <dbReference type="ARBA" id="ARBA00023196"/>
    </source>
</evidence>
<name>A0A841L4G2_9SPHN</name>
<dbReference type="EMBL" id="JACIIV010000009">
    <property type="protein sequence ID" value="MBB6227310.1"/>
    <property type="molecule type" value="Genomic_DNA"/>
</dbReference>
<dbReference type="NCBIfam" id="NF004406">
    <property type="entry name" value="PRK05758.3-2"/>
    <property type="match status" value="1"/>
</dbReference>
<dbReference type="Pfam" id="PF00213">
    <property type="entry name" value="OSCP"/>
    <property type="match status" value="1"/>
</dbReference>
<dbReference type="PRINTS" id="PR00125">
    <property type="entry name" value="ATPASEDELTA"/>
</dbReference>
<dbReference type="AlphaFoldDB" id="A0A841L4G2"/>
<comment type="function">
    <text evidence="8">This protein is part of the stalk that links CF(0) to CF(1). It either transmits conformational changes from CF(0) to CF(1) or is implicated in proton conduction.</text>
</comment>
<keyword evidence="4 8" id="KW-0406">Ion transport</keyword>
<dbReference type="RefSeq" id="WP_243452738.1">
    <property type="nucleotide sequence ID" value="NZ_BMOX01000050.1"/>
</dbReference>
<dbReference type="GO" id="GO:0046933">
    <property type="term" value="F:proton-transporting ATP synthase activity, rotational mechanism"/>
    <property type="evidence" value="ECO:0007669"/>
    <property type="project" value="UniProtKB-UniRule"/>
</dbReference>
<dbReference type="Proteomes" id="UP000538147">
    <property type="component" value="Unassembled WGS sequence"/>
</dbReference>
<evidence type="ECO:0000256" key="8">
    <source>
        <dbReference type="HAMAP-Rule" id="MF_01416"/>
    </source>
</evidence>
<comment type="similarity">
    <text evidence="8">Belongs to the ATPase delta chain family.</text>
</comment>
<evidence type="ECO:0000313" key="9">
    <source>
        <dbReference type="EMBL" id="MBB6227310.1"/>
    </source>
</evidence>
<dbReference type="PROSITE" id="PS00389">
    <property type="entry name" value="ATPASE_DELTA"/>
    <property type="match status" value="1"/>
</dbReference>
<dbReference type="NCBIfam" id="TIGR01145">
    <property type="entry name" value="ATP_synt_delta"/>
    <property type="match status" value="1"/>
</dbReference>
<evidence type="ECO:0000313" key="10">
    <source>
        <dbReference type="Proteomes" id="UP000538147"/>
    </source>
</evidence>